<dbReference type="PROSITE" id="PS50110">
    <property type="entry name" value="RESPONSE_REGULATORY"/>
    <property type="match status" value="1"/>
</dbReference>
<feature type="domain" description="Response regulatory" evidence="2">
    <location>
        <begin position="10"/>
        <end position="132"/>
    </location>
</feature>
<dbReference type="OrthoDB" id="952767at2"/>
<evidence type="ECO:0000313" key="4">
    <source>
        <dbReference type="Proteomes" id="UP000192796"/>
    </source>
</evidence>
<evidence type="ECO:0000256" key="1">
    <source>
        <dbReference type="PROSITE-ProRule" id="PRU00169"/>
    </source>
</evidence>
<dbReference type="Pfam" id="PF00072">
    <property type="entry name" value="Response_reg"/>
    <property type="match status" value="1"/>
</dbReference>
<dbReference type="Proteomes" id="UP000192796">
    <property type="component" value="Unassembled WGS sequence"/>
</dbReference>
<accession>A0A1V9G0H7</accession>
<reference evidence="3 4" key="1">
    <citation type="submission" date="2016-03" db="EMBL/GenBank/DDBJ databases">
        <title>Niastella vici sp. nov., isolated from farmland soil.</title>
        <authorList>
            <person name="Chen L."/>
            <person name="Wang D."/>
            <person name="Yang S."/>
            <person name="Wang G."/>
        </authorList>
    </citation>
    <scope>NUCLEOTIDE SEQUENCE [LARGE SCALE GENOMIC DNA]</scope>
    <source>
        <strain evidence="3 4">DJ57</strain>
    </source>
</reference>
<dbReference type="EMBL" id="LVYD01000043">
    <property type="protein sequence ID" value="OQP64077.1"/>
    <property type="molecule type" value="Genomic_DNA"/>
</dbReference>
<evidence type="ECO:0000313" key="3">
    <source>
        <dbReference type="EMBL" id="OQP64077.1"/>
    </source>
</evidence>
<dbReference type="GO" id="GO:0000160">
    <property type="term" value="P:phosphorelay signal transduction system"/>
    <property type="evidence" value="ECO:0007669"/>
    <property type="project" value="InterPro"/>
</dbReference>
<dbReference type="InterPro" id="IPR011006">
    <property type="entry name" value="CheY-like_superfamily"/>
</dbReference>
<gene>
    <name evidence="3" type="ORF">A3860_21965</name>
</gene>
<dbReference type="PANTHER" id="PTHR44520:SF2">
    <property type="entry name" value="RESPONSE REGULATOR RCP1"/>
    <property type="match status" value="1"/>
</dbReference>
<dbReference type="Gene3D" id="3.40.50.2300">
    <property type="match status" value="1"/>
</dbReference>
<protein>
    <recommendedName>
        <fullName evidence="2">Response regulatory domain-containing protein</fullName>
    </recommendedName>
</protein>
<dbReference type="InterPro" id="IPR052893">
    <property type="entry name" value="TCS_response_regulator"/>
</dbReference>
<sequence>MVTPDKIRKKILLAEDDPDDRGFFFQFLNNRADLVLLPPVENGEEVFEYLAKAHNGTFPDLIILDQNMPKCNGLQTLTILKNNIQYKKIPVFMYSTYTDDYLVKKSMQLGARSVLEKPFSPEGYHKMINEMLELI</sequence>
<feature type="modified residue" description="4-aspartylphosphate" evidence="1">
    <location>
        <position position="65"/>
    </location>
</feature>
<keyword evidence="4" id="KW-1185">Reference proteome</keyword>
<dbReference type="STRING" id="1703345.A3860_21965"/>
<keyword evidence="1" id="KW-0597">Phosphoprotein</keyword>
<dbReference type="SUPFAM" id="SSF52172">
    <property type="entry name" value="CheY-like"/>
    <property type="match status" value="1"/>
</dbReference>
<comment type="caution">
    <text evidence="3">The sequence shown here is derived from an EMBL/GenBank/DDBJ whole genome shotgun (WGS) entry which is preliminary data.</text>
</comment>
<dbReference type="RefSeq" id="WP_081147258.1">
    <property type="nucleotide sequence ID" value="NZ_LVYD01000043.1"/>
</dbReference>
<dbReference type="InterPro" id="IPR001789">
    <property type="entry name" value="Sig_transdc_resp-reg_receiver"/>
</dbReference>
<name>A0A1V9G0H7_9BACT</name>
<dbReference type="AlphaFoldDB" id="A0A1V9G0H7"/>
<organism evidence="3 4">
    <name type="scientific">Niastella vici</name>
    <dbReference type="NCBI Taxonomy" id="1703345"/>
    <lineage>
        <taxon>Bacteria</taxon>
        <taxon>Pseudomonadati</taxon>
        <taxon>Bacteroidota</taxon>
        <taxon>Chitinophagia</taxon>
        <taxon>Chitinophagales</taxon>
        <taxon>Chitinophagaceae</taxon>
        <taxon>Niastella</taxon>
    </lineage>
</organism>
<evidence type="ECO:0000259" key="2">
    <source>
        <dbReference type="PROSITE" id="PS50110"/>
    </source>
</evidence>
<dbReference type="PANTHER" id="PTHR44520">
    <property type="entry name" value="RESPONSE REGULATOR RCP1-RELATED"/>
    <property type="match status" value="1"/>
</dbReference>
<dbReference type="SMART" id="SM00448">
    <property type="entry name" value="REC"/>
    <property type="match status" value="1"/>
</dbReference>
<proteinExistence type="predicted"/>